<dbReference type="STRING" id="966.BTA35_0212395"/>
<evidence type="ECO:0000313" key="1">
    <source>
        <dbReference type="EMBL" id="OOV86679.1"/>
    </source>
</evidence>
<proteinExistence type="predicted"/>
<dbReference type="Proteomes" id="UP000190064">
    <property type="component" value="Unassembled WGS sequence"/>
</dbReference>
<accession>A0A1T1H9Y9</accession>
<keyword evidence="2" id="KW-1185">Reference proteome</keyword>
<organism evidence="1 2">
    <name type="scientific">Oceanospirillum linum</name>
    <dbReference type="NCBI Taxonomy" id="966"/>
    <lineage>
        <taxon>Bacteria</taxon>
        <taxon>Pseudomonadati</taxon>
        <taxon>Pseudomonadota</taxon>
        <taxon>Gammaproteobacteria</taxon>
        <taxon>Oceanospirillales</taxon>
        <taxon>Oceanospirillaceae</taxon>
        <taxon>Oceanospirillum</taxon>
    </lineage>
</organism>
<dbReference type="EMBL" id="MTSD02000005">
    <property type="protein sequence ID" value="OOV86679.1"/>
    <property type="molecule type" value="Genomic_DNA"/>
</dbReference>
<evidence type="ECO:0000313" key="2">
    <source>
        <dbReference type="Proteomes" id="UP000190064"/>
    </source>
</evidence>
<sequence>MLFSGVSGLKSACLSKDHSASLERYHDQPIKQAIKKRPAVCRPFLLYGMFLFFARELINIF</sequence>
<gene>
    <name evidence="1" type="ORF">BTA35_0212395</name>
</gene>
<reference evidence="1" key="1">
    <citation type="submission" date="2017-02" db="EMBL/GenBank/DDBJ databases">
        <title>Draft Genome Sequence of the Salt Water Bacterium Oceanospirillum linum ATCC 11336.</title>
        <authorList>
            <person name="Trachtenberg A.M."/>
            <person name="Carney J.G."/>
            <person name="Linnane J.D."/>
            <person name="Rheaume B.A."/>
            <person name="Pitts N.L."/>
            <person name="Mykles D.L."/>
            <person name="Maclea K.S."/>
        </authorList>
    </citation>
    <scope>NUCLEOTIDE SEQUENCE [LARGE SCALE GENOMIC DNA]</scope>
    <source>
        <strain evidence="1">ATCC 11336</strain>
    </source>
</reference>
<comment type="caution">
    <text evidence="1">The sequence shown here is derived from an EMBL/GenBank/DDBJ whole genome shotgun (WGS) entry which is preliminary data.</text>
</comment>
<dbReference type="AlphaFoldDB" id="A0A1T1H9Y9"/>
<protein>
    <submittedName>
        <fullName evidence="1">Uncharacterized protein</fullName>
    </submittedName>
</protein>
<name>A0A1T1H9Y9_OCELI</name>